<evidence type="ECO:0000256" key="1">
    <source>
        <dbReference type="ARBA" id="ARBA00004141"/>
    </source>
</evidence>
<dbReference type="InterPro" id="IPR052983">
    <property type="entry name" value="MFS_Riboflavin_Transporter"/>
</dbReference>
<organism evidence="7 8">
    <name type="scientific">Reticulomyxa filosa</name>
    <dbReference type="NCBI Taxonomy" id="46433"/>
    <lineage>
        <taxon>Eukaryota</taxon>
        <taxon>Sar</taxon>
        <taxon>Rhizaria</taxon>
        <taxon>Retaria</taxon>
        <taxon>Foraminifera</taxon>
        <taxon>Monothalamids</taxon>
        <taxon>Reticulomyxidae</taxon>
        <taxon>Reticulomyxa</taxon>
    </lineage>
</organism>
<accession>X6LYU7</accession>
<keyword evidence="3 6" id="KW-0812">Transmembrane</keyword>
<keyword evidence="8" id="KW-1185">Reference proteome</keyword>
<dbReference type="GO" id="GO:0016020">
    <property type="term" value="C:membrane"/>
    <property type="evidence" value="ECO:0007669"/>
    <property type="project" value="UniProtKB-SubCell"/>
</dbReference>
<dbReference type="Pfam" id="PF07690">
    <property type="entry name" value="MFS_1"/>
    <property type="match status" value="1"/>
</dbReference>
<evidence type="ECO:0000313" key="8">
    <source>
        <dbReference type="Proteomes" id="UP000023152"/>
    </source>
</evidence>
<dbReference type="Gene3D" id="1.20.1250.20">
    <property type="entry name" value="MFS general substrate transporter like domains"/>
    <property type="match status" value="1"/>
</dbReference>
<feature type="transmembrane region" description="Helical" evidence="6">
    <location>
        <begin position="259"/>
        <end position="279"/>
    </location>
</feature>
<dbReference type="SUPFAM" id="SSF103473">
    <property type="entry name" value="MFS general substrate transporter"/>
    <property type="match status" value="1"/>
</dbReference>
<dbReference type="InterPro" id="IPR036259">
    <property type="entry name" value="MFS_trans_sf"/>
</dbReference>
<evidence type="ECO:0000256" key="6">
    <source>
        <dbReference type="SAM" id="Phobius"/>
    </source>
</evidence>
<protein>
    <submittedName>
        <fullName evidence="7">Major facilitator superfamily MFS_1</fullName>
    </submittedName>
</protein>
<evidence type="ECO:0000256" key="4">
    <source>
        <dbReference type="ARBA" id="ARBA00022989"/>
    </source>
</evidence>
<reference evidence="7 8" key="1">
    <citation type="journal article" date="2013" name="Curr. Biol.">
        <title>The Genome of the Foraminiferan Reticulomyxa filosa.</title>
        <authorList>
            <person name="Glockner G."/>
            <person name="Hulsmann N."/>
            <person name="Schleicher M."/>
            <person name="Noegel A.A."/>
            <person name="Eichinger L."/>
            <person name="Gallinger C."/>
            <person name="Pawlowski J."/>
            <person name="Sierra R."/>
            <person name="Euteneuer U."/>
            <person name="Pillet L."/>
            <person name="Moustafa A."/>
            <person name="Platzer M."/>
            <person name="Groth M."/>
            <person name="Szafranski K."/>
            <person name="Schliwa M."/>
        </authorList>
    </citation>
    <scope>NUCLEOTIDE SEQUENCE [LARGE SCALE GENOMIC DNA]</scope>
</reference>
<dbReference type="OrthoDB" id="410267at2759"/>
<keyword evidence="5 6" id="KW-0472">Membrane</keyword>
<keyword evidence="2" id="KW-0813">Transport</keyword>
<dbReference type="AlphaFoldDB" id="X6LYU7"/>
<feature type="transmembrane region" description="Helical" evidence="6">
    <location>
        <begin position="61"/>
        <end position="84"/>
    </location>
</feature>
<sequence length="291" mass="31893">MFVLKTDQKQPKVILPSLTVEETLRTPHFWLMWVAFFSGSTAGMGVISTAKTMMSQSFGPLLPNVVTAGFAMTYVMAISAANLTGRFGWGAISDKIGQFATFTIFGSMGCALYISLPYCVEWMAANPSVLPLAMFYGSSLLLISFFGGNFSAMPAYESNLFGRQNVGAIHGRMMTACALSGLAGPRIVTYFNQRKEQQSIRELAQTIDSNTFVEHFGSPIQDIDKLIQTKTVTINKLLNIIPPDAHAIDPTPFLYNDTLYVMSIMMASCAAANFGVRFLGMPKKRLQKPIV</sequence>
<dbReference type="InterPro" id="IPR011701">
    <property type="entry name" value="MFS"/>
</dbReference>
<dbReference type="GO" id="GO:0022857">
    <property type="term" value="F:transmembrane transporter activity"/>
    <property type="evidence" value="ECO:0007669"/>
    <property type="project" value="InterPro"/>
</dbReference>
<dbReference type="Proteomes" id="UP000023152">
    <property type="component" value="Unassembled WGS sequence"/>
</dbReference>
<evidence type="ECO:0000256" key="2">
    <source>
        <dbReference type="ARBA" id="ARBA00022448"/>
    </source>
</evidence>
<feature type="transmembrane region" description="Helical" evidence="6">
    <location>
        <begin position="30"/>
        <end position="49"/>
    </location>
</feature>
<evidence type="ECO:0000256" key="5">
    <source>
        <dbReference type="ARBA" id="ARBA00023136"/>
    </source>
</evidence>
<gene>
    <name evidence="7" type="ORF">RFI_30593</name>
</gene>
<dbReference type="EMBL" id="ASPP01026784">
    <property type="protein sequence ID" value="ETO06799.1"/>
    <property type="molecule type" value="Genomic_DNA"/>
</dbReference>
<dbReference type="PANTHER" id="PTHR43385">
    <property type="entry name" value="RIBOFLAVIN TRANSPORTER RIBJ"/>
    <property type="match status" value="1"/>
</dbReference>
<feature type="transmembrane region" description="Helical" evidence="6">
    <location>
        <begin position="128"/>
        <end position="147"/>
    </location>
</feature>
<evidence type="ECO:0000256" key="3">
    <source>
        <dbReference type="ARBA" id="ARBA00022692"/>
    </source>
</evidence>
<proteinExistence type="predicted"/>
<name>X6LYU7_RETFI</name>
<dbReference type="PANTHER" id="PTHR43385:SF1">
    <property type="entry name" value="RIBOFLAVIN TRANSPORTER RIBJ"/>
    <property type="match status" value="1"/>
</dbReference>
<keyword evidence="4 6" id="KW-1133">Transmembrane helix</keyword>
<feature type="transmembrane region" description="Helical" evidence="6">
    <location>
        <begin position="96"/>
        <end position="116"/>
    </location>
</feature>
<comment type="subcellular location">
    <subcellularLocation>
        <location evidence="1">Membrane</location>
        <topology evidence="1">Multi-pass membrane protein</topology>
    </subcellularLocation>
</comment>
<evidence type="ECO:0000313" key="7">
    <source>
        <dbReference type="EMBL" id="ETO06799.1"/>
    </source>
</evidence>
<comment type="caution">
    <text evidence="7">The sequence shown here is derived from an EMBL/GenBank/DDBJ whole genome shotgun (WGS) entry which is preliminary data.</text>
</comment>